<accession>A0A9Q3H5M4</accession>
<gene>
    <name evidence="1" type="ORF">O181_031742</name>
</gene>
<name>A0A9Q3H5M4_9BASI</name>
<comment type="caution">
    <text evidence="1">The sequence shown here is derived from an EMBL/GenBank/DDBJ whole genome shotgun (WGS) entry which is preliminary data.</text>
</comment>
<organism evidence="1 2">
    <name type="scientific">Austropuccinia psidii MF-1</name>
    <dbReference type="NCBI Taxonomy" id="1389203"/>
    <lineage>
        <taxon>Eukaryota</taxon>
        <taxon>Fungi</taxon>
        <taxon>Dikarya</taxon>
        <taxon>Basidiomycota</taxon>
        <taxon>Pucciniomycotina</taxon>
        <taxon>Pucciniomycetes</taxon>
        <taxon>Pucciniales</taxon>
        <taxon>Sphaerophragmiaceae</taxon>
        <taxon>Austropuccinia</taxon>
    </lineage>
</organism>
<dbReference type="EMBL" id="AVOT02011387">
    <property type="protein sequence ID" value="MBW0492027.1"/>
    <property type="molecule type" value="Genomic_DNA"/>
</dbReference>
<keyword evidence="2" id="KW-1185">Reference proteome</keyword>
<dbReference type="Proteomes" id="UP000765509">
    <property type="component" value="Unassembled WGS sequence"/>
</dbReference>
<sequence>MPVKYSPPAKNKISQINKAFPAPTAKVPLDHTQSVHQLSGYRGISQGAGRIFREAEYQEVEVSVEEEDYWDSEVEASPETPESPNIPIFDTIFVFEEEKQTSWNHGA</sequence>
<dbReference type="AlphaFoldDB" id="A0A9Q3H5M4"/>
<reference evidence="1" key="1">
    <citation type="submission" date="2021-03" db="EMBL/GenBank/DDBJ databases">
        <title>Draft genome sequence of rust myrtle Austropuccinia psidii MF-1, a brazilian biotype.</title>
        <authorList>
            <person name="Quecine M.C."/>
            <person name="Pachon D.M.R."/>
            <person name="Bonatelli M.L."/>
            <person name="Correr F.H."/>
            <person name="Franceschini L.M."/>
            <person name="Leite T.F."/>
            <person name="Margarido G.R.A."/>
            <person name="Almeida C.A."/>
            <person name="Ferrarezi J.A."/>
            <person name="Labate C.A."/>
        </authorList>
    </citation>
    <scope>NUCLEOTIDE SEQUENCE</scope>
    <source>
        <strain evidence="1">MF-1</strain>
    </source>
</reference>
<proteinExistence type="predicted"/>
<evidence type="ECO:0000313" key="1">
    <source>
        <dbReference type="EMBL" id="MBW0492027.1"/>
    </source>
</evidence>
<evidence type="ECO:0000313" key="2">
    <source>
        <dbReference type="Proteomes" id="UP000765509"/>
    </source>
</evidence>
<protein>
    <submittedName>
        <fullName evidence="1">Uncharacterized protein</fullName>
    </submittedName>
</protein>